<dbReference type="Proteomes" id="UP000006514">
    <property type="component" value="Unassembled WGS sequence"/>
</dbReference>
<reference evidence="2" key="1">
    <citation type="journal article" date="2012" name="Science">
        <title>The Paleozoic origin of enzymatic lignin decomposition reconstructed from 31 fungal genomes.</title>
        <authorList>
            <person name="Floudas D."/>
            <person name="Binder M."/>
            <person name="Riley R."/>
            <person name="Barry K."/>
            <person name="Blanchette R.A."/>
            <person name="Henrissat B."/>
            <person name="Martinez A.T."/>
            <person name="Otillar R."/>
            <person name="Spatafora J.W."/>
            <person name="Yadav J.S."/>
            <person name="Aerts A."/>
            <person name="Benoit I."/>
            <person name="Boyd A."/>
            <person name="Carlson A."/>
            <person name="Copeland A."/>
            <person name="Coutinho P.M."/>
            <person name="de Vries R.P."/>
            <person name="Ferreira P."/>
            <person name="Findley K."/>
            <person name="Foster B."/>
            <person name="Gaskell J."/>
            <person name="Glotzer D."/>
            <person name="Gorecki P."/>
            <person name="Heitman J."/>
            <person name="Hesse C."/>
            <person name="Hori C."/>
            <person name="Igarashi K."/>
            <person name="Jurgens J.A."/>
            <person name="Kallen N."/>
            <person name="Kersten P."/>
            <person name="Kohler A."/>
            <person name="Kuees U."/>
            <person name="Kumar T.K.A."/>
            <person name="Kuo A."/>
            <person name="LaButti K."/>
            <person name="Larrondo L.F."/>
            <person name="Lindquist E."/>
            <person name="Ling A."/>
            <person name="Lombard V."/>
            <person name="Lucas S."/>
            <person name="Lundell T."/>
            <person name="Martin R."/>
            <person name="McLaughlin D.J."/>
            <person name="Morgenstern I."/>
            <person name="Morin E."/>
            <person name="Murat C."/>
            <person name="Nagy L.G."/>
            <person name="Nolan M."/>
            <person name="Ohm R.A."/>
            <person name="Patyshakuliyeva A."/>
            <person name="Rokas A."/>
            <person name="Ruiz-Duenas F.J."/>
            <person name="Sabat G."/>
            <person name="Salamov A."/>
            <person name="Samejima M."/>
            <person name="Schmutz J."/>
            <person name="Slot J.C."/>
            <person name="St John F."/>
            <person name="Stenlid J."/>
            <person name="Sun H."/>
            <person name="Sun S."/>
            <person name="Syed K."/>
            <person name="Tsang A."/>
            <person name="Wiebenga A."/>
            <person name="Young D."/>
            <person name="Pisabarro A."/>
            <person name="Eastwood D.C."/>
            <person name="Martin F."/>
            <person name="Cullen D."/>
            <person name="Grigoriev I.V."/>
            <person name="Hibbett D.S."/>
        </authorList>
    </citation>
    <scope>NUCLEOTIDE SEQUENCE [LARGE SCALE GENOMIC DNA]</scope>
    <source>
        <strain evidence="2">TFB10046</strain>
    </source>
</reference>
<evidence type="ECO:0000313" key="2">
    <source>
        <dbReference type="Proteomes" id="UP000006514"/>
    </source>
</evidence>
<gene>
    <name evidence="1" type="ORF">AURDEDRAFT_173420</name>
</gene>
<evidence type="ECO:0000313" key="1">
    <source>
        <dbReference type="EMBL" id="EJD37563.1"/>
    </source>
</evidence>
<dbReference type="AlphaFoldDB" id="J0WUH9"/>
<protein>
    <submittedName>
        <fullName evidence="1">Uncharacterized protein</fullName>
    </submittedName>
</protein>
<sequence length="137" mass="15346">MHAQRQAHSFCLPVLPTTQSQITSHAPAPRIELPPAKSVPANLLKFLISSPMVDDSERYPLFSEPPDSREKMQERRMEAISAALEDIIAEDKPGREERLSISSRWRAKTLFADDDPLPAVAEDMRAGRADQRARAQS</sequence>
<proteinExistence type="predicted"/>
<keyword evidence="2" id="KW-1185">Reference proteome</keyword>
<dbReference type="KEGG" id="adl:AURDEDRAFT_173420"/>
<name>J0WUH9_AURST</name>
<dbReference type="EMBL" id="JH687839">
    <property type="protein sequence ID" value="EJD37563.1"/>
    <property type="molecule type" value="Genomic_DNA"/>
</dbReference>
<accession>J0WUH9</accession>
<dbReference type="OrthoDB" id="120967at2759"/>
<organism evidence="1 2">
    <name type="scientific">Auricularia subglabra (strain TFB-10046 / SS5)</name>
    <name type="common">White-rot fungus</name>
    <name type="synonym">Auricularia delicata (strain TFB10046)</name>
    <dbReference type="NCBI Taxonomy" id="717982"/>
    <lineage>
        <taxon>Eukaryota</taxon>
        <taxon>Fungi</taxon>
        <taxon>Dikarya</taxon>
        <taxon>Basidiomycota</taxon>
        <taxon>Agaricomycotina</taxon>
        <taxon>Agaricomycetes</taxon>
        <taxon>Auriculariales</taxon>
        <taxon>Auriculariaceae</taxon>
        <taxon>Auricularia</taxon>
    </lineage>
</organism>
<dbReference type="InParanoid" id="J0WUH9"/>